<evidence type="ECO:0000256" key="4">
    <source>
        <dbReference type="ARBA" id="ARBA00022989"/>
    </source>
</evidence>
<evidence type="ECO:0000313" key="8">
    <source>
        <dbReference type="Proteomes" id="UP001476807"/>
    </source>
</evidence>
<evidence type="ECO:0000256" key="6">
    <source>
        <dbReference type="SAM" id="Phobius"/>
    </source>
</evidence>
<keyword evidence="4 6" id="KW-1133">Transmembrane helix</keyword>
<keyword evidence="8" id="KW-1185">Reference proteome</keyword>
<protein>
    <recommendedName>
        <fullName evidence="9">Polysaccharide biosynthesis protein</fullName>
    </recommendedName>
</protein>
<dbReference type="EMBL" id="JBEOKT010000011">
    <property type="protein sequence ID" value="MER2998504.1"/>
    <property type="molecule type" value="Genomic_DNA"/>
</dbReference>
<evidence type="ECO:0000256" key="3">
    <source>
        <dbReference type="ARBA" id="ARBA00022692"/>
    </source>
</evidence>
<feature type="transmembrane region" description="Helical" evidence="6">
    <location>
        <begin position="224"/>
        <end position="244"/>
    </location>
</feature>
<dbReference type="Proteomes" id="UP001476807">
    <property type="component" value="Unassembled WGS sequence"/>
</dbReference>
<feature type="transmembrane region" description="Helical" evidence="6">
    <location>
        <begin position="393"/>
        <end position="416"/>
    </location>
</feature>
<feature type="transmembrane region" description="Helical" evidence="6">
    <location>
        <begin position="126"/>
        <end position="143"/>
    </location>
</feature>
<keyword evidence="3 6" id="KW-0812">Transmembrane</keyword>
<comment type="caution">
    <text evidence="7">The sequence shown here is derived from an EMBL/GenBank/DDBJ whole genome shotgun (WGS) entry which is preliminary data.</text>
</comment>
<organism evidence="7 8">
    <name type="scientific">Pontibacter populi</name>
    <dbReference type="NCBI Taxonomy" id="890055"/>
    <lineage>
        <taxon>Bacteria</taxon>
        <taxon>Pseudomonadati</taxon>
        <taxon>Bacteroidota</taxon>
        <taxon>Cytophagia</taxon>
        <taxon>Cytophagales</taxon>
        <taxon>Hymenobacteraceae</taxon>
        <taxon>Pontibacter</taxon>
    </lineage>
</organism>
<name>A0ABV1RVU0_9BACT</name>
<feature type="transmembrane region" description="Helical" evidence="6">
    <location>
        <begin position="369"/>
        <end position="387"/>
    </location>
</feature>
<dbReference type="PANTHER" id="PTHR30250">
    <property type="entry name" value="PST FAMILY PREDICTED COLANIC ACID TRANSPORTER"/>
    <property type="match status" value="1"/>
</dbReference>
<feature type="transmembrane region" description="Helical" evidence="6">
    <location>
        <begin position="335"/>
        <end position="357"/>
    </location>
</feature>
<keyword evidence="2" id="KW-1003">Cell membrane</keyword>
<feature type="transmembrane region" description="Helical" evidence="6">
    <location>
        <begin position="155"/>
        <end position="177"/>
    </location>
</feature>
<reference evidence="7 8" key="1">
    <citation type="submission" date="2024-06" db="EMBL/GenBank/DDBJ databases">
        <title>Pontibacter populi HYL7-15.</title>
        <authorList>
            <person name="Kim M.K."/>
        </authorList>
    </citation>
    <scope>NUCLEOTIDE SEQUENCE [LARGE SCALE GENOMIC DNA]</scope>
    <source>
        <strain evidence="7 8">HYL7-15</strain>
    </source>
</reference>
<proteinExistence type="predicted"/>
<feature type="transmembrane region" description="Helical" evidence="6">
    <location>
        <begin position="21"/>
        <end position="40"/>
    </location>
</feature>
<feature type="transmembrane region" description="Helical" evidence="6">
    <location>
        <begin position="306"/>
        <end position="329"/>
    </location>
</feature>
<gene>
    <name evidence="7" type="ORF">ABS362_13185</name>
</gene>
<evidence type="ECO:0008006" key="9">
    <source>
        <dbReference type="Google" id="ProtNLM"/>
    </source>
</evidence>
<feature type="transmembrane region" description="Helical" evidence="6">
    <location>
        <begin position="183"/>
        <end position="203"/>
    </location>
</feature>
<feature type="transmembrane region" description="Helical" evidence="6">
    <location>
        <begin position="256"/>
        <end position="274"/>
    </location>
</feature>
<evidence type="ECO:0000256" key="5">
    <source>
        <dbReference type="ARBA" id="ARBA00023136"/>
    </source>
</evidence>
<keyword evidence="5 6" id="KW-0472">Membrane</keyword>
<dbReference type="PANTHER" id="PTHR30250:SF11">
    <property type="entry name" value="O-ANTIGEN TRANSPORTER-RELATED"/>
    <property type="match status" value="1"/>
</dbReference>
<accession>A0ABV1RVU0</accession>
<evidence type="ECO:0000256" key="2">
    <source>
        <dbReference type="ARBA" id="ARBA00022475"/>
    </source>
</evidence>
<sequence>MLLKEKIVNLSKRKYFNSFSKVFASTLANNISAFAITLLATKALPTSEFGVFGLYIAIVTVGSLILNFGLNISTIGLYKQVKDIKLLSISLLWNITQGIILILLSGYVYKLLYLAFPLLEGRQTEVTNIVIATALLNIWSTIRSCDQAIGDYKSYAVNTFIYSGLRIITLGIGYWFFDSSTNLFISSLYVIPLAVLITYNLITKYVHQFQFLSISYFRTNFLRLINYGKWVVLSSIAYILISRLPQYQLAGANQEHQLALYGASVTFLGIMSLVNDSVRSILLPELMGLKTVQELVNYKKVLASKWLIFAGIIMFFIGSVTGFQLLFMGQEYKDSILIFVIQSFGLATAMYIGYFNVLIHRLGRPNIEAVANLLKLLLMLIAIQFIPQTALSFSIAFTFILVAGEAGTYLILRLLVIKEFLKGEQ</sequence>
<evidence type="ECO:0000313" key="7">
    <source>
        <dbReference type="EMBL" id="MER2998504.1"/>
    </source>
</evidence>
<feature type="transmembrane region" description="Helical" evidence="6">
    <location>
        <begin position="91"/>
        <end position="114"/>
    </location>
</feature>
<comment type="subcellular location">
    <subcellularLocation>
        <location evidence="1">Cell membrane</location>
        <topology evidence="1">Multi-pass membrane protein</topology>
    </subcellularLocation>
</comment>
<dbReference type="RefSeq" id="WP_350412968.1">
    <property type="nucleotide sequence ID" value="NZ_JBEOKT010000011.1"/>
</dbReference>
<evidence type="ECO:0000256" key="1">
    <source>
        <dbReference type="ARBA" id="ARBA00004651"/>
    </source>
</evidence>
<feature type="transmembrane region" description="Helical" evidence="6">
    <location>
        <begin position="52"/>
        <end position="70"/>
    </location>
</feature>
<dbReference type="InterPro" id="IPR050833">
    <property type="entry name" value="Poly_Biosynth_Transport"/>
</dbReference>